<evidence type="ECO:0000313" key="5">
    <source>
        <dbReference type="EMBL" id="KAK0064302.1"/>
    </source>
</evidence>
<evidence type="ECO:0000256" key="1">
    <source>
        <dbReference type="ARBA" id="ARBA00023125"/>
    </source>
</evidence>
<dbReference type="PRINTS" id="PR00886">
    <property type="entry name" value="HIGHMOBLTY12"/>
</dbReference>
<evidence type="ECO:0000256" key="2">
    <source>
        <dbReference type="PROSITE-ProRule" id="PRU00267"/>
    </source>
</evidence>
<dbReference type="Pfam" id="PF00505">
    <property type="entry name" value="HMG_box"/>
    <property type="match status" value="1"/>
</dbReference>
<reference evidence="5" key="1">
    <citation type="journal article" date="2023" name="PLoS Negl. Trop. Dis.">
        <title>A genome sequence for Biomphalaria pfeifferi, the major vector snail for the human-infecting parasite Schistosoma mansoni.</title>
        <authorList>
            <person name="Bu L."/>
            <person name="Lu L."/>
            <person name="Laidemitt M.R."/>
            <person name="Zhang S.M."/>
            <person name="Mutuku M."/>
            <person name="Mkoji G."/>
            <person name="Steinauer M."/>
            <person name="Loker E.S."/>
        </authorList>
    </citation>
    <scope>NUCLEOTIDE SEQUENCE</scope>
    <source>
        <strain evidence="5">KasaAsao</strain>
    </source>
</reference>
<protein>
    <submittedName>
        <fullName evidence="5">High mobility group protein B3</fullName>
    </submittedName>
</protein>
<feature type="region of interest" description="Disordered" evidence="3">
    <location>
        <begin position="1"/>
        <end position="20"/>
    </location>
</feature>
<evidence type="ECO:0000313" key="6">
    <source>
        <dbReference type="Proteomes" id="UP001233172"/>
    </source>
</evidence>
<feature type="domain" description="HMG box" evidence="4">
    <location>
        <begin position="100"/>
        <end position="166"/>
    </location>
</feature>
<feature type="region of interest" description="Disordered" evidence="3">
    <location>
        <begin position="135"/>
        <end position="203"/>
    </location>
</feature>
<keyword evidence="1 2" id="KW-0238">DNA-binding</keyword>
<dbReference type="InterPro" id="IPR050342">
    <property type="entry name" value="HMGB"/>
</dbReference>
<dbReference type="EMBL" id="JASAOG010000018">
    <property type="protein sequence ID" value="KAK0064302.1"/>
    <property type="molecule type" value="Genomic_DNA"/>
</dbReference>
<feature type="domain" description="HMG box" evidence="4">
    <location>
        <begin position="22"/>
        <end position="91"/>
    </location>
</feature>
<feature type="DNA-binding region" description="HMG box" evidence="2">
    <location>
        <begin position="100"/>
        <end position="166"/>
    </location>
</feature>
<dbReference type="PROSITE" id="PS50118">
    <property type="entry name" value="HMG_BOX_2"/>
    <property type="match status" value="2"/>
</dbReference>
<keyword evidence="6" id="KW-1185">Reference proteome</keyword>
<dbReference type="CDD" id="cd21978">
    <property type="entry name" value="HMG-box_HMGB_rpt1"/>
    <property type="match status" value="1"/>
</dbReference>
<gene>
    <name evidence="5" type="ORF">Bpfe_006487</name>
</gene>
<dbReference type="GO" id="GO:0005634">
    <property type="term" value="C:nucleus"/>
    <property type="evidence" value="ECO:0007669"/>
    <property type="project" value="UniProtKB-UniRule"/>
</dbReference>
<organism evidence="5 6">
    <name type="scientific">Biomphalaria pfeifferi</name>
    <name type="common">Bloodfluke planorb</name>
    <name type="synonym">Freshwater snail</name>
    <dbReference type="NCBI Taxonomy" id="112525"/>
    <lineage>
        <taxon>Eukaryota</taxon>
        <taxon>Metazoa</taxon>
        <taxon>Spiralia</taxon>
        <taxon>Lophotrochozoa</taxon>
        <taxon>Mollusca</taxon>
        <taxon>Gastropoda</taxon>
        <taxon>Heterobranchia</taxon>
        <taxon>Euthyneura</taxon>
        <taxon>Panpulmonata</taxon>
        <taxon>Hygrophila</taxon>
        <taxon>Lymnaeoidea</taxon>
        <taxon>Planorbidae</taxon>
        <taxon>Biomphalaria</taxon>
    </lineage>
</organism>
<dbReference type="InterPro" id="IPR036910">
    <property type="entry name" value="HMG_box_dom_sf"/>
</dbReference>
<feature type="compositionally biased region" description="Basic and acidic residues" evidence="3">
    <location>
        <begin position="135"/>
        <end position="167"/>
    </location>
</feature>
<dbReference type="Pfam" id="PF09011">
    <property type="entry name" value="HMG_box_2"/>
    <property type="match status" value="1"/>
</dbReference>
<dbReference type="GO" id="GO:0003677">
    <property type="term" value="F:DNA binding"/>
    <property type="evidence" value="ECO:0007669"/>
    <property type="project" value="UniProtKB-UniRule"/>
</dbReference>
<dbReference type="SUPFAM" id="SSF47095">
    <property type="entry name" value="HMG-box"/>
    <property type="match status" value="2"/>
</dbReference>
<name>A0AAD8C0L6_BIOPF</name>
<comment type="caution">
    <text evidence="5">The sequence shown here is derived from an EMBL/GenBank/DDBJ whole genome shotgun (WGS) entry which is preliminary data.</text>
</comment>
<feature type="DNA-binding region" description="HMG box" evidence="2">
    <location>
        <begin position="22"/>
        <end position="91"/>
    </location>
</feature>
<dbReference type="Gene3D" id="1.10.30.10">
    <property type="entry name" value="High mobility group box domain"/>
    <property type="match status" value="2"/>
</dbReference>
<dbReference type="Proteomes" id="UP001233172">
    <property type="component" value="Unassembled WGS sequence"/>
</dbReference>
<feature type="compositionally biased region" description="Low complexity" evidence="3">
    <location>
        <begin position="1"/>
        <end position="10"/>
    </location>
</feature>
<accession>A0AAD8C0L6</accession>
<dbReference type="AlphaFoldDB" id="A0AAD8C0L6"/>
<dbReference type="InterPro" id="IPR009071">
    <property type="entry name" value="HMG_box_dom"/>
</dbReference>
<dbReference type="PANTHER" id="PTHR48112">
    <property type="entry name" value="HIGH MOBILITY GROUP PROTEIN DSP1"/>
    <property type="match status" value="1"/>
</dbReference>
<dbReference type="PANTHER" id="PTHR48112:SF22">
    <property type="entry name" value="MITOCHONDRIAL TRANSCRIPTION FACTOR A, ISOFORM B"/>
    <property type="match status" value="1"/>
</dbReference>
<evidence type="ECO:0000259" key="4">
    <source>
        <dbReference type="PROSITE" id="PS50118"/>
    </source>
</evidence>
<dbReference type="SMART" id="SM00398">
    <property type="entry name" value="HMG"/>
    <property type="match status" value="2"/>
</dbReference>
<proteinExistence type="predicted"/>
<keyword evidence="2" id="KW-0539">Nucleus</keyword>
<dbReference type="GO" id="GO:0006357">
    <property type="term" value="P:regulation of transcription by RNA polymerase II"/>
    <property type="evidence" value="ECO:0007669"/>
    <property type="project" value="TreeGrafter"/>
</dbReference>
<feature type="compositionally biased region" description="Acidic residues" evidence="3">
    <location>
        <begin position="184"/>
        <end position="203"/>
    </location>
</feature>
<sequence>MGRPKGSLGKNSKKKVKDVNKPKRATSAYFFFLAQCRKEAAKAGKAPTKIAEFTKEASEKWKALSADKKKPFEAAAADDKRRYETEMAVYKGKSVDPNKPKRPPTAYFLFLADYRIRMANKGIEHKELLKMAGEEWRSLSNEDKKPYEKKALEESKKYESAMTEYRKTGGASGGPAAKKAKVVEEDEEDDDEEDEDDDEDDDE</sequence>
<reference evidence="5" key="2">
    <citation type="submission" date="2023-04" db="EMBL/GenBank/DDBJ databases">
        <authorList>
            <person name="Bu L."/>
            <person name="Lu L."/>
            <person name="Laidemitt M.R."/>
            <person name="Zhang S.M."/>
            <person name="Mutuku M."/>
            <person name="Mkoji G."/>
            <person name="Steinauer M."/>
            <person name="Loker E.S."/>
        </authorList>
    </citation>
    <scope>NUCLEOTIDE SEQUENCE</scope>
    <source>
        <strain evidence="5">KasaAsao</strain>
        <tissue evidence="5">Whole Snail</tissue>
    </source>
</reference>
<evidence type="ECO:0000256" key="3">
    <source>
        <dbReference type="SAM" id="MobiDB-lite"/>
    </source>
</evidence>